<evidence type="ECO:0000256" key="1">
    <source>
        <dbReference type="SAM" id="MobiDB-lite"/>
    </source>
</evidence>
<feature type="region of interest" description="Disordered" evidence="1">
    <location>
        <begin position="249"/>
        <end position="284"/>
    </location>
</feature>
<dbReference type="InterPro" id="IPR036689">
    <property type="entry name" value="ESAT-6-like_sf"/>
</dbReference>
<gene>
    <name evidence="2" type="ORF">DET56_108123</name>
</gene>
<dbReference type="NCBIfam" id="TIGR03930">
    <property type="entry name" value="WXG100_ESAT6"/>
    <property type="match status" value="1"/>
</dbReference>
<accession>A0A855XRZ9</accession>
<name>A0A855XRZ9_9BACL</name>
<dbReference type="InterPro" id="IPR032722">
    <property type="entry name" value="Deaminase_XOO_2897"/>
</dbReference>
<dbReference type="InterPro" id="IPR010310">
    <property type="entry name" value="T7SS_ESAT-6-like"/>
</dbReference>
<evidence type="ECO:0000313" key="2">
    <source>
        <dbReference type="EMBL" id="PWW37930.1"/>
    </source>
</evidence>
<feature type="compositionally biased region" description="Polar residues" evidence="1">
    <location>
        <begin position="253"/>
        <end position="266"/>
    </location>
</feature>
<reference evidence="2 3" key="1">
    <citation type="submission" date="2018-05" db="EMBL/GenBank/DDBJ databases">
        <title>Freshwater and sediment microbial communities from various areas in North America, analyzing microbe dynamics in response to fracking.</title>
        <authorList>
            <person name="Lamendella R."/>
        </authorList>
    </citation>
    <scope>NUCLEOTIDE SEQUENCE [LARGE SCALE GENOMIC DNA]</scope>
    <source>
        <strain evidence="2 3">DB-3</strain>
    </source>
</reference>
<organism evidence="2 3">
    <name type="scientific">Paenibacillus pabuli</name>
    <dbReference type="NCBI Taxonomy" id="1472"/>
    <lineage>
        <taxon>Bacteria</taxon>
        <taxon>Bacillati</taxon>
        <taxon>Bacillota</taxon>
        <taxon>Bacilli</taxon>
        <taxon>Bacillales</taxon>
        <taxon>Paenibacillaceae</taxon>
        <taxon>Paenibacillus</taxon>
    </lineage>
</organism>
<dbReference type="Pfam" id="PF14440">
    <property type="entry name" value="XOO_2897-deam"/>
    <property type="match status" value="1"/>
</dbReference>
<dbReference type="SUPFAM" id="SSF140453">
    <property type="entry name" value="EsxAB dimer-like"/>
    <property type="match status" value="1"/>
</dbReference>
<protein>
    <submittedName>
        <fullName evidence="2">WXG100 family type VII secretion target</fullName>
    </submittedName>
</protein>
<comment type="caution">
    <text evidence="2">The sequence shown here is derived from an EMBL/GenBank/DDBJ whole genome shotgun (WGS) entry which is preliminary data.</text>
</comment>
<dbReference type="Proteomes" id="UP000247078">
    <property type="component" value="Unassembled WGS sequence"/>
</dbReference>
<evidence type="ECO:0000313" key="3">
    <source>
        <dbReference type="Proteomes" id="UP000247078"/>
    </source>
</evidence>
<dbReference type="EMBL" id="QGTZ01000008">
    <property type="protein sequence ID" value="PWW37930.1"/>
    <property type="molecule type" value="Genomic_DNA"/>
</dbReference>
<dbReference type="RefSeq" id="WP_110000415.1">
    <property type="nucleotide sequence ID" value="NZ_QGTZ01000008.1"/>
</dbReference>
<dbReference type="Gene3D" id="1.10.287.850">
    <property type="entry name" value="HP0062-like domain"/>
    <property type="match status" value="1"/>
</dbReference>
<dbReference type="Pfam" id="PF06013">
    <property type="entry name" value="WXG100"/>
    <property type="match status" value="1"/>
</dbReference>
<sequence>MSTIKVTPEQLHHVSNQVDQARQQLESIRSDLTRQIMFVQMMWMGATQERFYYEFEQSRPILDKALESMVNTSKELKDIATRFQDADAQKVSLGGAFGAVGAAAMMTKSTGDSGSGDKGYRMAQINMFGKLVWMPVNENGVADQAALQAYQRDQGNLDFNRMQAVNVEPPGEDIFALQIKAFEMGIHPTTGEPVSDKYAQMMVTSLKFSQIFMAIQMVRGSMPGGKGPHRLPASNPAVAKIKQHIEAAKAKNSIKQGKTPESTVKPTSGDRGLGTKIPTQVGYGESDLSSKAQQYRVKNKVFDLRNLVVADIEVNGVRSQKIFESTERTIVKPSGKVDVKKVHSEMVLVEEKNTAEKNGQTYTVHRVYTEREPCNLGGHNCKELLANELPGTEVTYSVEYGDKASRDRGNAALAQAIKKLEE</sequence>
<proteinExistence type="predicted"/>
<dbReference type="AlphaFoldDB" id="A0A855XRZ9"/>